<name>A0A4R3W1W4_9SPHI</name>
<gene>
    <name evidence="5" type="ORF">EDC17_1001182</name>
</gene>
<evidence type="ECO:0000256" key="2">
    <source>
        <dbReference type="ARBA" id="ARBA00023015"/>
    </source>
</evidence>
<keyword evidence="6" id="KW-1185">Reference proteome</keyword>
<dbReference type="Pfam" id="PF03965">
    <property type="entry name" value="Penicillinase_R"/>
    <property type="match status" value="1"/>
</dbReference>
<dbReference type="Proteomes" id="UP000295197">
    <property type="component" value="Unassembled WGS sequence"/>
</dbReference>
<evidence type="ECO:0000313" key="6">
    <source>
        <dbReference type="Proteomes" id="UP000295197"/>
    </source>
</evidence>
<evidence type="ECO:0000256" key="1">
    <source>
        <dbReference type="ARBA" id="ARBA00011046"/>
    </source>
</evidence>
<evidence type="ECO:0000313" key="5">
    <source>
        <dbReference type="EMBL" id="TCV20839.1"/>
    </source>
</evidence>
<dbReference type="OrthoDB" id="1098508at2"/>
<evidence type="ECO:0000256" key="3">
    <source>
        <dbReference type="ARBA" id="ARBA00023125"/>
    </source>
</evidence>
<sequence>MNLEKLTIQEEEAMLSIWHLKGGFVKEILDNMKPEEQVPYTTLASTIKNLERKGYVKAVKYANAKRYEPIITLEQYRATFMNSFVGDYFKNSYKEMVSFFIKEEKLSESELKELLDMIKHTKS</sequence>
<reference evidence="5 6" key="1">
    <citation type="submission" date="2019-03" db="EMBL/GenBank/DDBJ databases">
        <title>Genomic Encyclopedia of Type Strains, Phase IV (KMG-IV): sequencing the most valuable type-strain genomes for metagenomic binning, comparative biology and taxonomic classification.</title>
        <authorList>
            <person name="Goeker M."/>
        </authorList>
    </citation>
    <scope>NUCLEOTIDE SEQUENCE [LARGE SCALE GENOMIC DNA]</scope>
    <source>
        <strain evidence="5 6">DSM 22362</strain>
    </source>
</reference>
<dbReference type="Gene3D" id="1.10.4040.10">
    <property type="entry name" value="Penicillinase repressor domain"/>
    <property type="match status" value="1"/>
</dbReference>
<evidence type="ECO:0000256" key="4">
    <source>
        <dbReference type="ARBA" id="ARBA00023163"/>
    </source>
</evidence>
<comment type="caution">
    <text evidence="5">The sequence shown here is derived from an EMBL/GenBank/DDBJ whole genome shotgun (WGS) entry which is preliminary data.</text>
</comment>
<dbReference type="AlphaFoldDB" id="A0A4R3W1W4"/>
<protein>
    <submittedName>
        <fullName evidence="5">Putative transcriptional regulator</fullName>
    </submittedName>
</protein>
<keyword evidence="2" id="KW-0805">Transcription regulation</keyword>
<dbReference type="InterPro" id="IPR005650">
    <property type="entry name" value="BlaI_family"/>
</dbReference>
<keyword evidence="3" id="KW-0238">DNA-binding</keyword>
<proteinExistence type="inferred from homology"/>
<comment type="similarity">
    <text evidence="1">Belongs to the BlaI transcriptional regulatory family.</text>
</comment>
<dbReference type="GO" id="GO:0003677">
    <property type="term" value="F:DNA binding"/>
    <property type="evidence" value="ECO:0007669"/>
    <property type="project" value="UniProtKB-KW"/>
</dbReference>
<keyword evidence="4" id="KW-0804">Transcription</keyword>
<dbReference type="InterPro" id="IPR036390">
    <property type="entry name" value="WH_DNA-bd_sf"/>
</dbReference>
<dbReference type="SUPFAM" id="SSF46785">
    <property type="entry name" value="Winged helix' DNA-binding domain"/>
    <property type="match status" value="1"/>
</dbReference>
<dbReference type="GO" id="GO:0045892">
    <property type="term" value="P:negative regulation of DNA-templated transcription"/>
    <property type="evidence" value="ECO:0007669"/>
    <property type="project" value="InterPro"/>
</dbReference>
<organism evidence="5 6">
    <name type="scientific">Sphingobacterium alimentarium</name>
    <dbReference type="NCBI Taxonomy" id="797292"/>
    <lineage>
        <taxon>Bacteria</taxon>
        <taxon>Pseudomonadati</taxon>
        <taxon>Bacteroidota</taxon>
        <taxon>Sphingobacteriia</taxon>
        <taxon>Sphingobacteriales</taxon>
        <taxon>Sphingobacteriaceae</taxon>
        <taxon>Sphingobacterium</taxon>
    </lineage>
</organism>
<dbReference type="Gene3D" id="1.10.10.10">
    <property type="entry name" value="Winged helix-like DNA-binding domain superfamily/Winged helix DNA-binding domain"/>
    <property type="match status" value="1"/>
</dbReference>
<dbReference type="PIRSF" id="PIRSF019455">
    <property type="entry name" value="CopR_AtkY"/>
    <property type="match status" value="1"/>
</dbReference>
<dbReference type="EMBL" id="SMBZ01000001">
    <property type="protein sequence ID" value="TCV20839.1"/>
    <property type="molecule type" value="Genomic_DNA"/>
</dbReference>
<accession>A0A4R3W1W4</accession>
<dbReference type="InterPro" id="IPR036388">
    <property type="entry name" value="WH-like_DNA-bd_sf"/>
</dbReference>